<evidence type="ECO:0000313" key="4">
    <source>
        <dbReference type="Proteomes" id="UP000031129"/>
    </source>
</evidence>
<protein>
    <submittedName>
        <fullName evidence="3">COF family HAD hydrolase protein</fullName>
    </submittedName>
</protein>
<dbReference type="GO" id="GO:0000287">
    <property type="term" value="F:magnesium ion binding"/>
    <property type="evidence" value="ECO:0007669"/>
    <property type="project" value="TreeGrafter"/>
</dbReference>
<dbReference type="PANTHER" id="PTHR10000">
    <property type="entry name" value="PHOSPHOSERINE PHOSPHATASE"/>
    <property type="match status" value="1"/>
</dbReference>
<dbReference type="EMBL" id="CP007585">
    <property type="protein sequence ID" value="AJC50010.1"/>
    <property type="molecule type" value="Genomic_DNA"/>
</dbReference>
<dbReference type="NCBIfam" id="TIGR00099">
    <property type="entry name" value="Cof-subfamily"/>
    <property type="match status" value="1"/>
</dbReference>
<dbReference type="Pfam" id="PF08282">
    <property type="entry name" value="Hydrolase_3"/>
    <property type="match status" value="1"/>
</dbReference>
<evidence type="ECO:0000256" key="2">
    <source>
        <dbReference type="ARBA" id="ARBA00034778"/>
    </source>
</evidence>
<reference evidence="3 4" key="1">
    <citation type="journal article" date="2015" name="Genome Announc.">
        <title>Complete Genome Sequence of Mycoplasma flocculare Strain Ms42T (ATCC 27399T).</title>
        <authorList>
            <person name="Calcutt M.J."/>
            <person name="Foecking M.F."/>
            <person name="Heidari M.B."/>
            <person name="McIntosh M.A."/>
        </authorList>
    </citation>
    <scope>NUCLEOTIDE SEQUENCE [LARGE SCALE GENOMIC DNA]</scope>
    <source>
        <strain evidence="4">ATCC 27399</strain>
    </source>
</reference>
<dbReference type="InterPro" id="IPR023214">
    <property type="entry name" value="HAD_sf"/>
</dbReference>
<gene>
    <name evidence="3" type="ORF">MYF_02555</name>
</gene>
<dbReference type="KEGG" id="mfq:MYF_02555"/>
<dbReference type="SUPFAM" id="SSF56784">
    <property type="entry name" value="HAD-like"/>
    <property type="match status" value="1"/>
</dbReference>
<keyword evidence="4" id="KW-1185">Reference proteome</keyword>
<dbReference type="AlphaFoldDB" id="A0A0A8E721"/>
<dbReference type="InterPro" id="IPR036412">
    <property type="entry name" value="HAD-like_sf"/>
</dbReference>
<dbReference type="SFLD" id="SFLDS00003">
    <property type="entry name" value="Haloacid_Dehalogenase"/>
    <property type="match status" value="1"/>
</dbReference>
<dbReference type="Gene3D" id="3.40.50.1000">
    <property type="entry name" value="HAD superfamily/HAD-like"/>
    <property type="match status" value="1"/>
</dbReference>
<evidence type="ECO:0000313" key="3">
    <source>
        <dbReference type="EMBL" id="AJC50010.1"/>
    </source>
</evidence>
<proteinExistence type="inferred from homology"/>
<dbReference type="NCBIfam" id="TIGR01484">
    <property type="entry name" value="HAD-SF-IIB"/>
    <property type="match status" value="1"/>
</dbReference>
<name>A0A0A8E721_MESFC</name>
<accession>A0A0A8E721</accession>
<keyword evidence="3" id="KW-0378">Hydrolase</keyword>
<dbReference type="OrthoDB" id="384659at2"/>
<dbReference type="Proteomes" id="UP000031129">
    <property type="component" value="Chromosome"/>
</dbReference>
<dbReference type="Gene3D" id="3.30.1240.10">
    <property type="match status" value="1"/>
</dbReference>
<dbReference type="PROSITE" id="PS01229">
    <property type="entry name" value="COF_2"/>
    <property type="match status" value="1"/>
</dbReference>
<dbReference type="GO" id="GO:0005829">
    <property type="term" value="C:cytosol"/>
    <property type="evidence" value="ECO:0007669"/>
    <property type="project" value="TreeGrafter"/>
</dbReference>
<dbReference type="SFLD" id="SFLDG01140">
    <property type="entry name" value="C2.B:_Phosphomannomutase_and_P"/>
    <property type="match status" value="1"/>
</dbReference>
<dbReference type="HOGENOM" id="CLU_044146_5_0_14"/>
<dbReference type="InterPro" id="IPR000150">
    <property type="entry name" value="Cof"/>
</dbReference>
<dbReference type="STRING" id="743971.MYF_02555"/>
<sequence>MKLFFAFDLDGTLLRYDNTIHPQNVEMLEKLYESGHFLVVATGRGLSACLDLAKKYPYFHYLVSNNGTLIHDVITKTTINSGTLTKEIVRILLLDCKRTGSICAISTINSLFEFSTKNKHDWLKNQKIMDLHYYNKVSEEQILEIIENETITQFAFRNDSKVIENLYQKWQKQLKNIYKVTITNRIFLDINPLSADKANAIQSLLEKNSLTPSQLIAFGDSSNDYFMLKLARFGFAMEDATPDLLEVATKKIGNCESETIATTLKTLLKNEKELFS</sequence>
<dbReference type="RefSeq" id="WP_002557849.1">
    <property type="nucleotide sequence ID" value="NZ_CP007585.1"/>
</dbReference>
<organism evidence="3 4">
    <name type="scientific">Mesomycoplasma flocculare ATCC 27399</name>
    <dbReference type="NCBI Taxonomy" id="743971"/>
    <lineage>
        <taxon>Bacteria</taxon>
        <taxon>Bacillati</taxon>
        <taxon>Mycoplasmatota</taxon>
        <taxon>Mycoplasmoidales</taxon>
        <taxon>Metamycoplasmataceae</taxon>
        <taxon>Mesomycoplasma</taxon>
    </lineage>
</organism>
<evidence type="ECO:0000256" key="1">
    <source>
        <dbReference type="ARBA" id="ARBA00001946"/>
    </source>
</evidence>
<dbReference type="PANTHER" id="PTHR10000:SF8">
    <property type="entry name" value="HAD SUPERFAMILY HYDROLASE-LIKE, TYPE 3"/>
    <property type="match status" value="1"/>
</dbReference>
<comment type="cofactor">
    <cofactor evidence="1">
        <name>Mg(2+)</name>
        <dbReference type="ChEBI" id="CHEBI:18420"/>
    </cofactor>
</comment>
<dbReference type="GO" id="GO:0016791">
    <property type="term" value="F:phosphatase activity"/>
    <property type="evidence" value="ECO:0007669"/>
    <property type="project" value="UniProtKB-ARBA"/>
</dbReference>
<comment type="similarity">
    <text evidence="2">Belongs to the HAD-like hydrolase superfamily. Cof family.</text>
</comment>
<dbReference type="InterPro" id="IPR006379">
    <property type="entry name" value="HAD-SF_hydro_IIB"/>
</dbReference>